<proteinExistence type="predicted"/>
<dbReference type="AlphaFoldDB" id="A0A8T0HT19"/>
<organism evidence="1 2">
    <name type="scientific">Ceratodon purpureus</name>
    <name type="common">Fire moss</name>
    <name type="synonym">Dicranum purpureum</name>
    <dbReference type="NCBI Taxonomy" id="3225"/>
    <lineage>
        <taxon>Eukaryota</taxon>
        <taxon>Viridiplantae</taxon>
        <taxon>Streptophyta</taxon>
        <taxon>Embryophyta</taxon>
        <taxon>Bryophyta</taxon>
        <taxon>Bryophytina</taxon>
        <taxon>Bryopsida</taxon>
        <taxon>Dicranidae</taxon>
        <taxon>Pseudoditrichales</taxon>
        <taxon>Ditrichaceae</taxon>
        <taxon>Ceratodon</taxon>
    </lineage>
</organism>
<dbReference type="Proteomes" id="UP000822688">
    <property type="component" value="Chromosome V"/>
</dbReference>
<evidence type="ECO:0000313" key="2">
    <source>
        <dbReference type="Proteomes" id="UP000822688"/>
    </source>
</evidence>
<accession>A0A8T0HT19</accession>
<gene>
    <name evidence="1" type="ORF">KC19_VG224000</name>
</gene>
<dbReference type="EMBL" id="CM026426">
    <property type="protein sequence ID" value="KAG0573947.1"/>
    <property type="molecule type" value="Genomic_DNA"/>
</dbReference>
<sequence>MSLSATLAGCPIGRRPLGLRIGISIQVAYIKQLHRVKLQSKSVNGERFSVTSNRVSVSLLRHGESDEVPECRPSWIFGS</sequence>
<reference evidence="1" key="1">
    <citation type="submission" date="2020-06" db="EMBL/GenBank/DDBJ databases">
        <title>WGS assembly of Ceratodon purpureus strain R40.</title>
        <authorList>
            <person name="Carey S.B."/>
            <person name="Jenkins J."/>
            <person name="Shu S."/>
            <person name="Lovell J.T."/>
            <person name="Sreedasyam A."/>
            <person name="Maumus F."/>
            <person name="Tiley G.P."/>
            <person name="Fernandez-Pozo N."/>
            <person name="Barry K."/>
            <person name="Chen C."/>
            <person name="Wang M."/>
            <person name="Lipzen A."/>
            <person name="Daum C."/>
            <person name="Saski C.A."/>
            <person name="Payton A.C."/>
            <person name="Mcbreen J.C."/>
            <person name="Conrad R.E."/>
            <person name="Kollar L.M."/>
            <person name="Olsson S."/>
            <person name="Huttunen S."/>
            <person name="Landis J.B."/>
            <person name="Wickett N.J."/>
            <person name="Johnson M.G."/>
            <person name="Rensing S.A."/>
            <person name="Grimwood J."/>
            <person name="Schmutz J."/>
            <person name="Mcdaniel S.F."/>
        </authorList>
    </citation>
    <scope>NUCLEOTIDE SEQUENCE</scope>
    <source>
        <strain evidence="1">R40</strain>
    </source>
</reference>
<evidence type="ECO:0000313" key="1">
    <source>
        <dbReference type="EMBL" id="KAG0573947.1"/>
    </source>
</evidence>
<keyword evidence="2" id="KW-1185">Reference proteome</keyword>
<name>A0A8T0HT19_CERPU</name>
<comment type="caution">
    <text evidence="1">The sequence shown here is derived from an EMBL/GenBank/DDBJ whole genome shotgun (WGS) entry which is preliminary data.</text>
</comment>
<protein>
    <submittedName>
        <fullName evidence="1">Uncharacterized protein</fullName>
    </submittedName>
</protein>